<dbReference type="HOGENOM" id="CLU_057510_0_0_12"/>
<evidence type="ECO:0000313" key="10">
    <source>
        <dbReference type="Proteomes" id="UP000007383"/>
    </source>
</evidence>
<evidence type="ECO:0000259" key="8">
    <source>
        <dbReference type="Pfam" id="PF16822"/>
    </source>
</evidence>
<comment type="pathway">
    <text evidence="2">Glycan biosynthesis; alginate biosynthesis.</text>
</comment>
<gene>
    <name evidence="9" type="ordered locus">Spiaf_0630</name>
</gene>
<dbReference type="AlphaFoldDB" id="H9UGT7"/>
<protein>
    <recommendedName>
        <fullName evidence="8">AlgX/AlgJ SGNH hydrolase-like domain-containing protein</fullName>
    </recommendedName>
</protein>
<dbReference type="KEGG" id="sfc:Spiaf_0630"/>
<dbReference type="STRING" id="889378.Spiaf_0630"/>
<evidence type="ECO:0000313" key="9">
    <source>
        <dbReference type="EMBL" id="AFG36730.1"/>
    </source>
</evidence>
<evidence type="ECO:0000256" key="6">
    <source>
        <dbReference type="ARBA" id="ARBA00022841"/>
    </source>
</evidence>
<evidence type="ECO:0000256" key="5">
    <source>
        <dbReference type="ARBA" id="ARBA00022764"/>
    </source>
</evidence>
<dbReference type="GO" id="GO:0042597">
    <property type="term" value="C:periplasmic space"/>
    <property type="evidence" value="ECO:0007669"/>
    <property type="project" value="UniProtKB-SubCell"/>
</dbReference>
<evidence type="ECO:0000256" key="3">
    <source>
        <dbReference type="ARBA" id="ARBA00022679"/>
    </source>
</evidence>
<keyword evidence="3" id="KW-0808">Transferase</keyword>
<reference evidence="10" key="1">
    <citation type="journal article" date="2013" name="Stand. Genomic Sci.">
        <title>Complete genome sequence of the halophilic bacterium Spirochaeta africana type strain (Z-7692(T)) from the alkaline Lake Magadi in the East African Rift.</title>
        <authorList>
            <person name="Liolos K."/>
            <person name="Abt B."/>
            <person name="Scheuner C."/>
            <person name="Teshima H."/>
            <person name="Held B."/>
            <person name="Lapidus A."/>
            <person name="Nolan M."/>
            <person name="Lucas S."/>
            <person name="Deshpande S."/>
            <person name="Cheng J.F."/>
            <person name="Tapia R."/>
            <person name="Goodwin L.A."/>
            <person name="Pitluck S."/>
            <person name="Pagani I."/>
            <person name="Ivanova N."/>
            <person name="Mavromatis K."/>
            <person name="Mikhailova N."/>
            <person name="Huntemann M."/>
            <person name="Pati A."/>
            <person name="Chen A."/>
            <person name="Palaniappan K."/>
            <person name="Land M."/>
            <person name="Rohde M."/>
            <person name="Tindall B.J."/>
            <person name="Detter J.C."/>
            <person name="Goker M."/>
            <person name="Bristow J."/>
            <person name="Eisen J.A."/>
            <person name="Markowitz V."/>
            <person name="Hugenholtz P."/>
            <person name="Woyke T."/>
            <person name="Klenk H.P."/>
            <person name="Kyrpides N.C."/>
        </authorList>
    </citation>
    <scope>NUCLEOTIDE SEQUENCE</scope>
    <source>
        <strain evidence="10">ATCC 700263 / DSM 8902 / Z-7692</strain>
    </source>
</reference>
<name>H9UGT7_SPIAZ</name>
<feature type="transmembrane region" description="Helical" evidence="7">
    <location>
        <begin position="7"/>
        <end position="30"/>
    </location>
</feature>
<dbReference type="InterPro" id="IPR031811">
    <property type="entry name" value="ALGX/ALGJ_SGNH-like"/>
</dbReference>
<evidence type="ECO:0000256" key="1">
    <source>
        <dbReference type="ARBA" id="ARBA00004418"/>
    </source>
</evidence>
<evidence type="ECO:0000256" key="4">
    <source>
        <dbReference type="ARBA" id="ARBA00022729"/>
    </source>
</evidence>
<keyword evidence="7" id="KW-0472">Membrane</keyword>
<dbReference type="GO" id="GO:0016740">
    <property type="term" value="F:transferase activity"/>
    <property type="evidence" value="ECO:0007669"/>
    <property type="project" value="UniProtKB-KW"/>
</dbReference>
<keyword evidence="7" id="KW-1133">Transmembrane helix</keyword>
<evidence type="ECO:0000256" key="7">
    <source>
        <dbReference type="SAM" id="Phobius"/>
    </source>
</evidence>
<sequence>MESSKRYTWFGAVLLAVMIGGAIVSLPAVFRAAAAVRPAAVGPADGAPSAPILRLLPGAGLPVSENLTGQITAAFQQEFEQEHPLREQLIGVWGSLRFALFREGAAGVVVGSRGWLFSAEEFVVLADQQQEAARIRRTAEYAAEVQAALQRYGTELVVVPLPAKARVHREWLGRHRFPRVAEPRYQLLLDELQQRSLARVDARAVLQRQAVHQEPPFLRTDTHWSPDGAAAVAAVTAGVVREVAGAGLQEREYRVEFGETVSYRGDLQNFIPLGPFRGRLQPRPDRLPELEVQAGPAPALGLFDAAAVSVVLVGTSYSAGEQWGFQAFLQQELQAEVLNLAMEGRGPFHPMQEYLASDTLREAPPAVVIWEIPERYIALEEPPTR</sequence>
<dbReference type="PATRIC" id="fig|889378.3.peg.640"/>
<accession>H9UGT7</accession>
<dbReference type="Pfam" id="PF16822">
    <property type="entry name" value="ALGX"/>
    <property type="match status" value="1"/>
</dbReference>
<dbReference type="RefSeq" id="WP_014454727.1">
    <property type="nucleotide sequence ID" value="NC_017098.1"/>
</dbReference>
<dbReference type="GO" id="GO:0042121">
    <property type="term" value="P:alginic acid biosynthetic process"/>
    <property type="evidence" value="ECO:0007669"/>
    <property type="project" value="UniProtKB-UniPathway"/>
</dbReference>
<keyword evidence="10" id="KW-1185">Reference proteome</keyword>
<evidence type="ECO:0000256" key="2">
    <source>
        <dbReference type="ARBA" id="ARBA00005182"/>
    </source>
</evidence>
<proteinExistence type="predicted"/>
<keyword evidence="5" id="KW-0574">Periplasm</keyword>
<feature type="domain" description="AlgX/AlgJ SGNH hydrolase-like" evidence="8">
    <location>
        <begin position="108"/>
        <end position="374"/>
    </location>
</feature>
<dbReference type="EMBL" id="CP003282">
    <property type="protein sequence ID" value="AFG36730.1"/>
    <property type="molecule type" value="Genomic_DNA"/>
</dbReference>
<comment type="subcellular location">
    <subcellularLocation>
        <location evidence="1">Periplasm</location>
    </subcellularLocation>
</comment>
<dbReference type="UniPathway" id="UPA00286"/>
<keyword evidence="6" id="KW-0016">Alginate biosynthesis</keyword>
<dbReference type="eggNOG" id="ENOG502Z851">
    <property type="taxonomic scope" value="Bacteria"/>
</dbReference>
<keyword evidence="4" id="KW-0732">Signal</keyword>
<keyword evidence="7" id="KW-0812">Transmembrane</keyword>
<organism evidence="9 10">
    <name type="scientific">Spirochaeta africana (strain ATCC 700263 / DSM 8902 / Z-7692)</name>
    <dbReference type="NCBI Taxonomy" id="889378"/>
    <lineage>
        <taxon>Bacteria</taxon>
        <taxon>Pseudomonadati</taxon>
        <taxon>Spirochaetota</taxon>
        <taxon>Spirochaetia</taxon>
        <taxon>Spirochaetales</taxon>
        <taxon>Spirochaetaceae</taxon>
        <taxon>Spirochaeta</taxon>
    </lineage>
</organism>
<dbReference type="Proteomes" id="UP000007383">
    <property type="component" value="Chromosome"/>
</dbReference>